<dbReference type="PANTHER" id="PTHR43227:SF11">
    <property type="entry name" value="BLL4140 PROTEIN"/>
    <property type="match status" value="1"/>
</dbReference>
<feature type="transmembrane region" description="Helical" evidence="7">
    <location>
        <begin position="140"/>
        <end position="160"/>
    </location>
</feature>
<dbReference type="GO" id="GO:0005886">
    <property type="term" value="C:plasma membrane"/>
    <property type="evidence" value="ECO:0007669"/>
    <property type="project" value="UniProtKB-SubCell"/>
</dbReference>
<keyword evidence="5 7" id="KW-1133">Transmembrane helix</keyword>
<dbReference type="Pfam" id="PF00528">
    <property type="entry name" value="BPD_transp_1"/>
    <property type="match status" value="1"/>
</dbReference>
<feature type="region of interest" description="Disordered" evidence="8">
    <location>
        <begin position="1"/>
        <end position="36"/>
    </location>
</feature>
<keyword evidence="11" id="KW-1185">Reference proteome</keyword>
<keyword evidence="2 7" id="KW-0813">Transport</keyword>
<reference evidence="10" key="1">
    <citation type="submission" date="2021-04" db="EMBL/GenBank/DDBJ databases">
        <title>Genome based classification of Actinospica acidithermotolerans sp. nov., an actinobacterium isolated from an Indonesian hot spring.</title>
        <authorList>
            <person name="Kusuma A.B."/>
            <person name="Putra K.E."/>
            <person name="Nafisah S."/>
            <person name="Loh J."/>
            <person name="Nouioui I."/>
            <person name="Goodfellow M."/>
        </authorList>
    </citation>
    <scope>NUCLEOTIDE SEQUENCE</scope>
    <source>
        <strain evidence="10">DSM 45618</strain>
    </source>
</reference>
<comment type="caution">
    <text evidence="10">The sequence shown here is derived from an EMBL/GenBank/DDBJ whole genome shotgun (WGS) entry which is preliminary data.</text>
</comment>
<dbReference type="InterPro" id="IPR000515">
    <property type="entry name" value="MetI-like"/>
</dbReference>
<dbReference type="InterPro" id="IPR050809">
    <property type="entry name" value="UgpAE/MalFG_permease"/>
</dbReference>
<dbReference type="PANTHER" id="PTHR43227">
    <property type="entry name" value="BLL4140 PROTEIN"/>
    <property type="match status" value="1"/>
</dbReference>
<dbReference type="EMBL" id="JAGSXH010000025">
    <property type="protein sequence ID" value="MBS2963380.1"/>
    <property type="molecule type" value="Genomic_DNA"/>
</dbReference>
<proteinExistence type="inferred from homology"/>
<feature type="transmembrane region" description="Helical" evidence="7">
    <location>
        <begin position="46"/>
        <end position="73"/>
    </location>
</feature>
<feature type="transmembrane region" description="Helical" evidence="7">
    <location>
        <begin position="189"/>
        <end position="212"/>
    </location>
</feature>
<dbReference type="CDD" id="cd06261">
    <property type="entry name" value="TM_PBP2"/>
    <property type="match status" value="1"/>
</dbReference>
<evidence type="ECO:0000256" key="5">
    <source>
        <dbReference type="ARBA" id="ARBA00022989"/>
    </source>
</evidence>
<keyword evidence="3" id="KW-1003">Cell membrane</keyword>
<feature type="transmembrane region" description="Helical" evidence="7">
    <location>
        <begin position="295"/>
        <end position="316"/>
    </location>
</feature>
<comment type="similarity">
    <text evidence="7">Belongs to the binding-protein-dependent transport system permease family.</text>
</comment>
<evidence type="ECO:0000256" key="3">
    <source>
        <dbReference type="ARBA" id="ARBA00022475"/>
    </source>
</evidence>
<dbReference type="Proteomes" id="UP000677913">
    <property type="component" value="Unassembled WGS sequence"/>
</dbReference>
<comment type="subcellular location">
    <subcellularLocation>
        <location evidence="1 7">Cell membrane</location>
        <topology evidence="1 7">Multi-pass membrane protein</topology>
    </subcellularLocation>
</comment>
<gene>
    <name evidence="10" type="ORF">KGA66_10010</name>
</gene>
<dbReference type="SUPFAM" id="SSF161098">
    <property type="entry name" value="MetI-like"/>
    <property type="match status" value="1"/>
</dbReference>
<dbReference type="Gene3D" id="1.10.3720.10">
    <property type="entry name" value="MetI-like"/>
    <property type="match status" value="1"/>
</dbReference>
<accession>A0A8J7WM90</accession>
<keyword evidence="4 7" id="KW-0812">Transmembrane</keyword>
<protein>
    <submittedName>
        <fullName evidence="10">Sugar ABC transporter permease</fullName>
    </submittedName>
</protein>
<dbReference type="RefSeq" id="WP_211467028.1">
    <property type="nucleotide sequence ID" value="NZ_JAGSXH010000025.1"/>
</dbReference>
<dbReference type="InterPro" id="IPR035906">
    <property type="entry name" value="MetI-like_sf"/>
</dbReference>
<keyword evidence="6 7" id="KW-0472">Membrane</keyword>
<name>A0A8J7WM90_9ACTN</name>
<evidence type="ECO:0000313" key="10">
    <source>
        <dbReference type="EMBL" id="MBS2963380.1"/>
    </source>
</evidence>
<evidence type="ECO:0000256" key="7">
    <source>
        <dbReference type="RuleBase" id="RU363032"/>
    </source>
</evidence>
<sequence length="334" mass="36016">MNRADVTAGAASAGPAVAGGRTAGRPARAATARAGRSGGRRRRLELALLLAPATVLFTAFVLAPMALAAYYSFYNWNGYGALTSAGLSNYTSAIRGANFQHSVGHNLIIVGLSLIIQLPLSIGLAMLLNRRIKGRAFLRLVVFAPYVLSEAITAVVWYQMLQPNGFVDQVLVSLGLGSQVHDWLGSTSLVLYTLFVVITWKYIGFGIILLLAGLQGVPVELREAAALDGASSWQITRHVVMPLLGPTIRIWIFLSVIGSLQLFDLVWIMTGGGPAEASNTMVTYIYTFGIRQQQYGFASAVAVILFIICFAFALVYQRFVLRRDTEGALTRVVG</sequence>
<evidence type="ECO:0000256" key="8">
    <source>
        <dbReference type="SAM" id="MobiDB-lite"/>
    </source>
</evidence>
<feature type="transmembrane region" description="Helical" evidence="7">
    <location>
        <begin position="107"/>
        <end position="128"/>
    </location>
</feature>
<organism evidence="10 11">
    <name type="scientific">Actinocrinis puniceicyclus</name>
    <dbReference type="NCBI Taxonomy" id="977794"/>
    <lineage>
        <taxon>Bacteria</taxon>
        <taxon>Bacillati</taxon>
        <taxon>Actinomycetota</taxon>
        <taxon>Actinomycetes</taxon>
        <taxon>Catenulisporales</taxon>
        <taxon>Actinospicaceae</taxon>
        <taxon>Actinocrinis</taxon>
    </lineage>
</organism>
<evidence type="ECO:0000256" key="4">
    <source>
        <dbReference type="ARBA" id="ARBA00022692"/>
    </source>
</evidence>
<evidence type="ECO:0000259" key="9">
    <source>
        <dbReference type="PROSITE" id="PS50928"/>
    </source>
</evidence>
<feature type="compositionally biased region" description="Low complexity" evidence="8">
    <location>
        <begin position="8"/>
        <end position="35"/>
    </location>
</feature>
<dbReference type="AlphaFoldDB" id="A0A8J7WM90"/>
<feature type="transmembrane region" description="Helical" evidence="7">
    <location>
        <begin position="250"/>
        <end position="275"/>
    </location>
</feature>
<evidence type="ECO:0000313" key="11">
    <source>
        <dbReference type="Proteomes" id="UP000677913"/>
    </source>
</evidence>
<dbReference type="GO" id="GO:0055085">
    <property type="term" value="P:transmembrane transport"/>
    <property type="evidence" value="ECO:0007669"/>
    <property type="project" value="InterPro"/>
</dbReference>
<feature type="domain" description="ABC transmembrane type-1" evidence="9">
    <location>
        <begin position="103"/>
        <end position="316"/>
    </location>
</feature>
<evidence type="ECO:0000256" key="2">
    <source>
        <dbReference type="ARBA" id="ARBA00022448"/>
    </source>
</evidence>
<dbReference type="PROSITE" id="PS50928">
    <property type="entry name" value="ABC_TM1"/>
    <property type="match status" value="1"/>
</dbReference>
<evidence type="ECO:0000256" key="6">
    <source>
        <dbReference type="ARBA" id="ARBA00023136"/>
    </source>
</evidence>
<evidence type="ECO:0000256" key="1">
    <source>
        <dbReference type="ARBA" id="ARBA00004651"/>
    </source>
</evidence>